<accession>L1J6C1</accession>
<dbReference type="KEGG" id="gtt:GUITHDRAFT_139944"/>
<organism evidence="2">
    <name type="scientific">Guillardia theta (strain CCMP2712)</name>
    <name type="common">Cryptophyte</name>
    <dbReference type="NCBI Taxonomy" id="905079"/>
    <lineage>
        <taxon>Eukaryota</taxon>
        <taxon>Cryptophyceae</taxon>
        <taxon>Pyrenomonadales</taxon>
        <taxon>Geminigeraceae</taxon>
        <taxon>Guillardia</taxon>
    </lineage>
</organism>
<feature type="region of interest" description="Disordered" evidence="1">
    <location>
        <begin position="55"/>
        <end position="92"/>
    </location>
</feature>
<evidence type="ECO:0000313" key="4">
    <source>
        <dbReference type="Proteomes" id="UP000011087"/>
    </source>
</evidence>
<dbReference type="GeneID" id="17300842"/>
<dbReference type="PaxDb" id="55529-EKX44088"/>
<keyword evidence="4" id="KW-1185">Reference proteome</keyword>
<dbReference type="EMBL" id="JH993006">
    <property type="protein sequence ID" value="EKX44088.1"/>
    <property type="molecule type" value="Genomic_DNA"/>
</dbReference>
<gene>
    <name evidence="2" type="ORF">GUITHDRAFT_139944</name>
</gene>
<reference evidence="2 4" key="1">
    <citation type="journal article" date="2012" name="Nature">
        <title>Algal genomes reveal evolutionary mosaicism and the fate of nucleomorphs.</title>
        <authorList>
            <consortium name="DOE Joint Genome Institute"/>
            <person name="Curtis B.A."/>
            <person name="Tanifuji G."/>
            <person name="Burki F."/>
            <person name="Gruber A."/>
            <person name="Irimia M."/>
            <person name="Maruyama S."/>
            <person name="Arias M.C."/>
            <person name="Ball S.G."/>
            <person name="Gile G.H."/>
            <person name="Hirakawa Y."/>
            <person name="Hopkins J.F."/>
            <person name="Kuo A."/>
            <person name="Rensing S.A."/>
            <person name="Schmutz J."/>
            <person name="Symeonidi A."/>
            <person name="Elias M."/>
            <person name="Eveleigh R.J."/>
            <person name="Herman E.K."/>
            <person name="Klute M.J."/>
            <person name="Nakayama T."/>
            <person name="Obornik M."/>
            <person name="Reyes-Prieto A."/>
            <person name="Armbrust E.V."/>
            <person name="Aves S.J."/>
            <person name="Beiko R.G."/>
            <person name="Coutinho P."/>
            <person name="Dacks J.B."/>
            <person name="Durnford D.G."/>
            <person name="Fast N.M."/>
            <person name="Green B.R."/>
            <person name="Grisdale C.J."/>
            <person name="Hempel F."/>
            <person name="Henrissat B."/>
            <person name="Hoppner M.P."/>
            <person name="Ishida K."/>
            <person name="Kim E."/>
            <person name="Koreny L."/>
            <person name="Kroth P.G."/>
            <person name="Liu Y."/>
            <person name="Malik S.B."/>
            <person name="Maier U.G."/>
            <person name="McRose D."/>
            <person name="Mock T."/>
            <person name="Neilson J.A."/>
            <person name="Onodera N.T."/>
            <person name="Poole A.M."/>
            <person name="Pritham E.J."/>
            <person name="Richards T.A."/>
            <person name="Rocap G."/>
            <person name="Roy S.W."/>
            <person name="Sarai C."/>
            <person name="Schaack S."/>
            <person name="Shirato S."/>
            <person name="Slamovits C.H."/>
            <person name="Spencer D.F."/>
            <person name="Suzuki S."/>
            <person name="Worden A.Z."/>
            <person name="Zauner S."/>
            <person name="Barry K."/>
            <person name="Bell C."/>
            <person name="Bharti A.K."/>
            <person name="Crow J.A."/>
            <person name="Grimwood J."/>
            <person name="Kramer R."/>
            <person name="Lindquist E."/>
            <person name="Lucas S."/>
            <person name="Salamov A."/>
            <person name="McFadden G.I."/>
            <person name="Lane C.E."/>
            <person name="Keeling P.J."/>
            <person name="Gray M.W."/>
            <person name="Grigoriev I.V."/>
            <person name="Archibald J.M."/>
        </authorList>
    </citation>
    <scope>NUCLEOTIDE SEQUENCE</scope>
    <source>
        <strain evidence="2 4">CCMP2712</strain>
    </source>
</reference>
<reference evidence="3" key="3">
    <citation type="submission" date="2016-03" db="UniProtKB">
        <authorList>
            <consortium name="EnsemblProtists"/>
        </authorList>
    </citation>
    <scope>IDENTIFICATION</scope>
</reference>
<reference evidence="4" key="2">
    <citation type="submission" date="2012-11" db="EMBL/GenBank/DDBJ databases">
        <authorList>
            <person name="Kuo A."/>
            <person name="Curtis B.A."/>
            <person name="Tanifuji G."/>
            <person name="Burki F."/>
            <person name="Gruber A."/>
            <person name="Irimia M."/>
            <person name="Maruyama S."/>
            <person name="Arias M.C."/>
            <person name="Ball S.G."/>
            <person name="Gile G.H."/>
            <person name="Hirakawa Y."/>
            <person name="Hopkins J.F."/>
            <person name="Rensing S.A."/>
            <person name="Schmutz J."/>
            <person name="Symeonidi A."/>
            <person name="Elias M."/>
            <person name="Eveleigh R.J."/>
            <person name="Herman E.K."/>
            <person name="Klute M.J."/>
            <person name="Nakayama T."/>
            <person name="Obornik M."/>
            <person name="Reyes-Prieto A."/>
            <person name="Armbrust E.V."/>
            <person name="Aves S.J."/>
            <person name="Beiko R.G."/>
            <person name="Coutinho P."/>
            <person name="Dacks J.B."/>
            <person name="Durnford D.G."/>
            <person name="Fast N.M."/>
            <person name="Green B.R."/>
            <person name="Grisdale C."/>
            <person name="Hempe F."/>
            <person name="Henrissat B."/>
            <person name="Hoppner M.P."/>
            <person name="Ishida K.-I."/>
            <person name="Kim E."/>
            <person name="Koreny L."/>
            <person name="Kroth P.G."/>
            <person name="Liu Y."/>
            <person name="Malik S.-B."/>
            <person name="Maier U.G."/>
            <person name="McRose D."/>
            <person name="Mock T."/>
            <person name="Neilson J.A."/>
            <person name="Onodera N.T."/>
            <person name="Poole A.M."/>
            <person name="Pritham E.J."/>
            <person name="Richards T.A."/>
            <person name="Rocap G."/>
            <person name="Roy S.W."/>
            <person name="Sarai C."/>
            <person name="Schaack S."/>
            <person name="Shirato S."/>
            <person name="Slamovits C.H."/>
            <person name="Spencer D.F."/>
            <person name="Suzuki S."/>
            <person name="Worden A.Z."/>
            <person name="Zauner S."/>
            <person name="Barry K."/>
            <person name="Bell C."/>
            <person name="Bharti A.K."/>
            <person name="Crow J.A."/>
            <person name="Grimwood J."/>
            <person name="Kramer R."/>
            <person name="Lindquist E."/>
            <person name="Lucas S."/>
            <person name="Salamov A."/>
            <person name="McFadden G.I."/>
            <person name="Lane C.E."/>
            <person name="Keeling P.J."/>
            <person name="Gray M.W."/>
            <person name="Grigoriev I.V."/>
            <person name="Archibald J.M."/>
        </authorList>
    </citation>
    <scope>NUCLEOTIDE SEQUENCE</scope>
    <source>
        <strain evidence="4">CCMP2712</strain>
    </source>
</reference>
<evidence type="ECO:0000313" key="3">
    <source>
        <dbReference type="EnsemblProtists" id="EKX44088"/>
    </source>
</evidence>
<evidence type="ECO:0000313" key="2">
    <source>
        <dbReference type="EMBL" id="EKX44088.1"/>
    </source>
</evidence>
<dbReference type="RefSeq" id="XP_005831068.1">
    <property type="nucleotide sequence ID" value="XM_005831011.1"/>
</dbReference>
<dbReference type="HOGENOM" id="CLU_1707633_0_0_1"/>
<name>L1J6C1_GUITC</name>
<dbReference type="Proteomes" id="UP000011087">
    <property type="component" value="Unassembled WGS sequence"/>
</dbReference>
<dbReference type="EnsemblProtists" id="EKX44088">
    <property type="protein sequence ID" value="EKX44088"/>
    <property type="gene ID" value="GUITHDRAFT_139944"/>
</dbReference>
<evidence type="ECO:0000256" key="1">
    <source>
        <dbReference type="SAM" id="MobiDB-lite"/>
    </source>
</evidence>
<proteinExistence type="predicted"/>
<dbReference type="AlphaFoldDB" id="L1J6C1"/>
<sequence>MVKDGVCSALPSENMSKASFKEVIQESTVKKQCPFSAEGFDLLEWMHQMEDALTEVHSSDDEVEEEEVLSQAKESFPEPVEQDDFRKTASAPQSRGYELLEVDDFPLFKTLSAPMSVTKLQSTIAGGEFEFATFSRPDRTRAEYNRAVGHFAKQ</sequence>
<protein>
    <submittedName>
        <fullName evidence="2 3">Uncharacterized protein</fullName>
    </submittedName>
</protein>